<dbReference type="Gene3D" id="3.40.50.1110">
    <property type="entry name" value="SGNH hydrolase"/>
    <property type="match status" value="1"/>
</dbReference>
<dbReference type="Pfam" id="PF13472">
    <property type="entry name" value="Lipase_GDSL_2"/>
    <property type="match status" value="1"/>
</dbReference>
<dbReference type="RefSeq" id="WP_041499756.1">
    <property type="nucleotide sequence ID" value="NZ_BJDV01000014.1"/>
</dbReference>
<sequence>MIATTTWKHNLTNYQNIENINNSGLQHLEIFQPLATDKIRIQLNNLYDEIPLEISKMEIYSDTSTKKVVTLDGSSQFTIEPRLIEWSDWIDISLPANAFLSIDIFSSNKTIHTAGLTVSNDLIKTVETDPANPKYFFGLSAIQVEAKSTHKKIAFFGDSLTNQGNYSAPLSLDLETNFHIMTANYGISGNRLLRPGHSTSQWSASFGEAGFTRFDHMLTNYQPNLVIFMEGLNDLLHPGTGTPINELPTAEAIVKAIYILKAKCRKHDAKFVPMTISPFGNSDGWTPEKEEIRQKINSELLKMPHILDISALVGKDNQLLPEFDCGDHVHFSANGGKIIADYIKEQLIRKKMI</sequence>
<dbReference type="InterPro" id="IPR053140">
    <property type="entry name" value="GDSL_Rv0518-like"/>
</dbReference>
<dbReference type="STRING" id="1074467.JP39_01235"/>
<name>A0A0K2LA27_9LACO</name>
<dbReference type="OrthoDB" id="1828825at2"/>
<accession>A0A0K2LA27</accession>
<dbReference type="InterPro" id="IPR013830">
    <property type="entry name" value="SGNH_hydro"/>
</dbReference>
<keyword evidence="3" id="KW-1185">Reference proteome</keyword>
<protein>
    <recommendedName>
        <fullName evidence="1">SGNH hydrolase-type esterase domain-containing protein</fullName>
    </recommendedName>
</protein>
<dbReference type="Proteomes" id="UP000061546">
    <property type="component" value="Chromosome"/>
</dbReference>
<dbReference type="InterPro" id="IPR036514">
    <property type="entry name" value="SGNH_hydro_sf"/>
</dbReference>
<dbReference type="KEGG" id="lhi:JP39_01235"/>
<dbReference type="SUPFAM" id="SSF52266">
    <property type="entry name" value="SGNH hydrolase"/>
    <property type="match status" value="1"/>
</dbReference>
<gene>
    <name evidence="2" type="ORF">JP39_01235</name>
</gene>
<dbReference type="PANTHER" id="PTHR43784:SF2">
    <property type="entry name" value="GDSL-LIKE LIPASE_ACYLHYDROLASE, PUTATIVE (AFU_ORTHOLOGUE AFUA_2G00820)-RELATED"/>
    <property type="match status" value="1"/>
</dbReference>
<organism evidence="2 3">
    <name type="scientific">Companilactobacillus heilongjiangensis</name>
    <dbReference type="NCBI Taxonomy" id="1074467"/>
    <lineage>
        <taxon>Bacteria</taxon>
        <taxon>Bacillati</taxon>
        <taxon>Bacillota</taxon>
        <taxon>Bacilli</taxon>
        <taxon>Lactobacillales</taxon>
        <taxon>Lactobacillaceae</taxon>
        <taxon>Companilactobacillus</taxon>
    </lineage>
</organism>
<dbReference type="EMBL" id="CP012559">
    <property type="protein sequence ID" value="ALB28110.1"/>
    <property type="molecule type" value="Genomic_DNA"/>
</dbReference>
<evidence type="ECO:0000313" key="2">
    <source>
        <dbReference type="EMBL" id="ALB28110.1"/>
    </source>
</evidence>
<evidence type="ECO:0000259" key="1">
    <source>
        <dbReference type="Pfam" id="PF13472"/>
    </source>
</evidence>
<dbReference type="PANTHER" id="PTHR43784">
    <property type="entry name" value="GDSL-LIKE LIPASE/ACYLHYDROLASE, PUTATIVE (AFU_ORTHOLOGUE AFUA_2G00820)-RELATED"/>
    <property type="match status" value="1"/>
</dbReference>
<evidence type="ECO:0000313" key="3">
    <source>
        <dbReference type="Proteomes" id="UP000061546"/>
    </source>
</evidence>
<proteinExistence type="predicted"/>
<feature type="domain" description="SGNH hydrolase-type esterase" evidence="1">
    <location>
        <begin position="155"/>
        <end position="335"/>
    </location>
</feature>
<dbReference type="AlphaFoldDB" id="A0A0K2LA27"/>
<reference evidence="2 3" key="1">
    <citation type="submission" date="2015-08" db="EMBL/GenBank/DDBJ databases">
        <title>Genomic sequence of Lactobacillus heilongjiangensis DSM 28069, isolated from Chinese traditional pickle.</title>
        <authorList>
            <person name="Jiang X."/>
            <person name="Zheng B."/>
            <person name="Cheng H."/>
        </authorList>
    </citation>
    <scope>NUCLEOTIDE SEQUENCE [LARGE SCALE GENOMIC DNA]</scope>
    <source>
        <strain evidence="2 3">DSM 28069</strain>
    </source>
</reference>